<dbReference type="EMBL" id="LR881467">
    <property type="protein sequence ID" value="CAD5317951.1"/>
    <property type="molecule type" value="Genomic_DNA"/>
</dbReference>
<organism evidence="1 2">
    <name type="scientific">Arabidopsis thaliana</name>
    <name type="common">Mouse-ear cress</name>
    <dbReference type="NCBI Taxonomy" id="3702"/>
    <lineage>
        <taxon>Eukaryota</taxon>
        <taxon>Viridiplantae</taxon>
        <taxon>Streptophyta</taxon>
        <taxon>Embryophyta</taxon>
        <taxon>Tracheophyta</taxon>
        <taxon>Spermatophyta</taxon>
        <taxon>Magnoliopsida</taxon>
        <taxon>eudicotyledons</taxon>
        <taxon>Gunneridae</taxon>
        <taxon>Pentapetalae</taxon>
        <taxon>rosids</taxon>
        <taxon>malvids</taxon>
        <taxon>Brassicales</taxon>
        <taxon>Brassicaceae</taxon>
        <taxon>Camelineae</taxon>
        <taxon>Arabidopsis</taxon>
    </lineage>
</organism>
<reference evidence="1 2" key="1">
    <citation type="submission" date="2020-09" db="EMBL/GenBank/DDBJ databases">
        <authorList>
            <person name="Ashkenazy H."/>
        </authorList>
    </citation>
    <scope>NUCLEOTIDE SEQUENCE [LARGE SCALE GENOMIC DNA]</scope>
    <source>
        <strain evidence="2">cv. Cdm-0</strain>
    </source>
</reference>
<dbReference type="Proteomes" id="UP000516314">
    <property type="component" value="Chromosome 2"/>
</dbReference>
<gene>
    <name evidence="1" type="ORF">AT9943_LOCUS6201</name>
</gene>
<accession>A0A7G2E9E2</accession>
<evidence type="ECO:0000313" key="2">
    <source>
        <dbReference type="Proteomes" id="UP000516314"/>
    </source>
</evidence>
<dbReference type="AlphaFoldDB" id="A0A7G2E9E2"/>
<sequence length="107" mass="12051">MSPVFGKDDGNVNNFVAVQVPISGREHHRKKLRNVGDLSSDTSELVFGSCRRNACFRLKDWEHCEASESKKLKAVEAINTMLSILTCYSELSGRFVCGKRYRLRGVV</sequence>
<proteinExistence type="predicted"/>
<name>A0A7G2E9E2_ARATH</name>
<protein>
    <submittedName>
        <fullName evidence="1">(thale cress) hypothetical protein</fullName>
    </submittedName>
</protein>
<evidence type="ECO:0000313" key="1">
    <source>
        <dbReference type="EMBL" id="CAD5317951.1"/>
    </source>
</evidence>